<reference evidence="2" key="1">
    <citation type="journal article" date="2022" name="bioRxiv">
        <title>Genomics of Preaxostyla Flagellates Illuminates Evolutionary Transitions and the Path Towards Mitochondrial Loss.</title>
        <authorList>
            <person name="Novak L.V.F."/>
            <person name="Treitli S.C."/>
            <person name="Pyrih J."/>
            <person name="Halakuc P."/>
            <person name="Pipaliya S.V."/>
            <person name="Vacek V."/>
            <person name="Brzon O."/>
            <person name="Soukal P."/>
            <person name="Eme L."/>
            <person name="Dacks J.B."/>
            <person name="Karnkowska A."/>
            <person name="Elias M."/>
            <person name="Hampl V."/>
        </authorList>
    </citation>
    <scope>NUCLEOTIDE SEQUENCE</scope>
    <source>
        <strain evidence="2">RCP-MX</strain>
    </source>
</reference>
<proteinExistence type="predicted"/>
<evidence type="ECO:0000256" key="1">
    <source>
        <dbReference type="SAM" id="MobiDB-lite"/>
    </source>
</evidence>
<sequence>MVNVDSPYILLDSAAGAVKPPGKTSRGAAAGGIAPPHKPHDIHDAPLDDTYDWAGTRLERGRDWALPVGLGDLTDFVVRRGCLPGIGDALTASISDLAKDIAADPLALPLPEALSRTGSGQPDAAPCGNIHHRIFHVGCCAIQPDRLVSMECGSLLKRMLLTKLRASDEPTWSPTQPTPFMYEPGCVFLLALTTTSVVVFPMISESVRRTVRYATLGGPPYARLPPQVHRPVRVRLTTGDVLALKDAVYAFDSNSSAEAPQLMFLLSKGDAGGWSSQQRRLLKDMPEVHKLVPYLQPPPHSASSWLCYEWFCSCATRRVIIMTVTLEELCALSLYFGEGKGIRLRCCYSEPWHASAIFLRPRLN</sequence>
<evidence type="ECO:0000313" key="2">
    <source>
        <dbReference type="EMBL" id="KAJ4455137.1"/>
    </source>
</evidence>
<protein>
    <submittedName>
        <fullName evidence="2">Uncharacterized protein</fullName>
    </submittedName>
</protein>
<organism evidence="2 3">
    <name type="scientific">Paratrimastix pyriformis</name>
    <dbReference type="NCBI Taxonomy" id="342808"/>
    <lineage>
        <taxon>Eukaryota</taxon>
        <taxon>Metamonada</taxon>
        <taxon>Preaxostyla</taxon>
        <taxon>Paratrimastigidae</taxon>
        <taxon>Paratrimastix</taxon>
    </lineage>
</organism>
<feature type="region of interest" description="Disordered" evidence="1">
    <location>
        <begin position="20"/>
        <end position="46"/>
    </location>
</feature>
<dbReference type="EMBL" id="JAPMOS010000118">
    <property type="protein sequence ID" value="KAJ4455137.1"/>
    <property type="molecule type" value="Genomic_DNA"/>
</dbReference>
<keyword evidence="3" id="KW-1185">Reference proteome</keyword>
<dbReference type="Proteomes" id="UP001141327">
    <property type="component" value="Unassembled WGS sequence"/>
</dbReference>
<accession>A0ABQ8U9U5</accession>
<evidence type="ECO:0000313" key="3">
    <source>
        <dbReference type="Proteomes" id="UP001141327"/>
    </source>
</evidence>
<gene>
    <name evidence="2" type="ORF">PAPYR_9985</name>
</gene>
<comment type="caution">
    <text evidence="2">The sequence shown here is derived from an EMBL/GenBank/DDBJ whole genome shotgun (WGS) entry which is preliminary data.</text>
</comment>
<name>A0ABQ8U9U5_9EUKA</name>